<accession>A0A1W1H650</accession>
<dbReference type="Proteomes" id="UP000191931">
    <property type="component" value="Unassembled WGS sequence"/>
</dbReference>
<protein>
    <submittedName>
        <fullName evidence="1">Uncharacterized protein</fullName>
    </submittedName>
</protein>
<sequence length="73" mass="8170">MAKEYGNISAKNLCSSATIITDPAKNLFNSEIITSDPAKKKFPVQETQKEVKNLSELQNICKCLITYQNHIDP</sequence>
<keyword evidence="2" id="KW-1185">Reference proteome</keyword>
<evidence type="ECO:0000313" key="2">
    <source>
        <dbReference type="Proteomes" id="UP000191931"/>
    </source>
</evidence>
<proteinExistence type="predicted"/>
<name>A0A1W1H650_9BACT</name>
<reference evidence="1 2" key="1">
    <citation type="submission" date="2017-03" db="EMBL/GenBank/DDBJ databases">
        <authorList>
            <person name="Afonso C.L."/>
            <person name="Miller P.J."/>
            <person name="Scott M.A."/>
            <person name="Spackman E."/>
            <person name="Goraichik I."/>
            <person name="Dimitrov K.M."/>
            <person name="Suarez D.L."/>
            <person name="Swayne D.E."/>
        </authorList>
    </citation>
    <scope>NUCLEOTIDE SEQUENCE [LARGE SCALE GENOMIC DNA]</scope>
    <source>
        <strain evidence="1">PRJEB14757</strain>
    </source>
</reference>
<gene>
    <name evidence="1" type="ORF">MTBBW1_120035</name>
</gene>
<dbReference type="AlphaFoldDB" id="A0A1W1H650"/>
<dbReference type="EMBL" id="FWEV01000024">
    <property type="protein sequence ID" value="SLM27914.1"/>
    <property type="molecule type" value="Genomic_DNA"/>
</dbReference>
<dbReference type="STRING" id="1246637.MTBBW1_120035"/>
<evidence type="ECO:0000313" key="1">
    <source>
        <dbReference type="EMBL" id="SLM27914.1"/>
    </source>
</evidence>
<organism evidence="1 2">
    <name type="scientific">Desulfamplus magnetovallimortis</name>
    <dbReference type="NCBI Taxonomy" id="1246637"/>
    <lineage>
        <taxon>Bacteria</taxon>
        <taxon>Pseudomonadati</taxon>
        <taxon>Thermodesulfobacteriota</taxon>
        <taxon>Desulfobacteria</taxon>
        <taxon>Desulfobacterales</taxon>
        <taxon>Desulfobacteraceae</taxon>
        <taxon>Desulfamplus</taxon>
    </lineage>
</organism>